<name>A0A511M7T7_9NOCA</name>
<proteinExistence type="predicted"/>
<dbReference type="InterPro" id="IPR025447">
    <property type="entry name" value="DUF4192"/>
</dbReference>
<evidence type="ECO:0000313" key="2">
    <source>
        <dbReference type="Proteomes" id="UP000321424"/>
    </source>
</evidence>
<sequence>MPDPERAQAATLLAYSAYVRRDGALAGVAVQAALQADPEHQFAVMLEVALELGLDPDRMRRLGRSGAEFVNGLGIDTDWPEPSS</sequence>
<organism evidence="1 2">
    <name type="scientific">Nocardia ninae NBRC 108245</name>
    <dbReference type="NCBI Taxonomy" id="1210091"/>
    <lineage>
        <taxon>Bacteria</taxon>
        <taxon>Bacillati</taxon>
        <taxon>Actinomycetota</taxon>
        <taxon>Actinomycetes</taxon>
        <taxon>Mycobacteriales</taxon>
        <taxon>Nocardiaceae</taxon>
        <taxon>Nocardia</taxon>
    </lineage>
</organism>
<evidence type="ECO:0000313" key="1">
    <source>
        <dbReference type="EMBL" id="GEM36715.1"/>
    </source>
</evidence>
<gene>
    <name evidence="1" type="ORF">NN4_12340</name>
</gene>
<dbReference type="AlphaFoldDB" id="A0A511M7T7"/>
<dbReference type="Pfam" id="PF13830">
    <property type="entry name" value="DUF4192"/>
    <property type="match status" value="1"/>
</dbReference>
<accession>A0A511M7T7</accession>
<protein>
    <submittedName>
        <fullName evidence="1">Uncharacterized protein</fullName>
    </submittedName>
</protein>
<dbReference type="EMBL" id="BJXA01000004">
    <property type="protein sequence ID" value="GEM36715.1"/>
    <property type="molecule type" value="Genomic_DNA"/>
</dbReference>
<keyword evidence="2" id="KW-1185">Reference proteome</keyword>
<dbReference type="Proteomes" id="UP000321424">
    <property type="component" value="Unassembled WGS sequence"/>
</dbReference>
<comment type="caution">
    <text evidence="1">The sequence shown here is derived from an EMBL/GenBank/DDBJ whole genome shotgun (WGS) entry which is preliminary data.</text>
</comment>
<reference evidence="1 2" key="1">
    <citation type="submission" date="2019-07" db="EMBL/GenBank/DDBJ databases">
        <title>Whole genome shotgun sequence of Nocardia ninae NBRC 108245.</title>
        <authorList>
            <person name="Hosoyama A."/>
            <person name="Uohara A."/>
            <person name="Ohji S."/>
            <person name="Ichikawa N."/>
        </authorList>
    </citation>
    <scope>NUCLEOTIDE SEQUENCE [LARGE SCALE GENOMIC DNA]</scope>
    <source>
        <strain evidence="1 2">NBRC 108245</strain>
    </source>
</reference>